<evidence type="ECO:0000256" key="5">
    <source>
        <dbReference type="ARBA" id="ARBA00022448"/>
    </source>
</evidence>
<evidence type="ECO:0000259" key="10">
    <source>
        <dbReference type="Pfam" id="PF12742"/>
    </source>
</evidence>
<evidence type="ECO:0000256" key="4">
    <source>
        <dbReference type="ARBA" id="ARBA00021520"/>
    </source>
</evidence>
<reference evidence="11 12" key="1">
    <citation type="journal article" name="Sci. Rep.">
        <title>Telomere-to-telomere assembled and centromere annotated genomes of the two main subspecies of the button mushroom Agaricus bisporus reveal especially polymorphic chromosome ends.</title>
        <authorList>
            <person name="Sonnenberg A.S.M."/>
            <person name="Sedaghat-Telgerd N."/>
            <person name="Lavrijssen B."/>
            <person name="Ohm R.A."/>
            <person name="Hendrickx P.M."/>
            <person name="Scholtmeijer K."/>
            <person name="Baars J.J.P."/>
            <person name="van Peer A."/>
        </authorList>
    </citation>
    <scope>NUCLEOTIDE SEQUENCE [LARGE SCALE GENOMIC DNA]</scope>
    <source>
        <strain evidence="11 12">H119_p4</strain>
    </source>
</reference>
<proteinExistence type="inferred from homology"/>
<feature type="region of interest" description="Disordered" evidence="8">
    <location>
        <begin position="136"/>
        <end position="160"/>
    </location>
</feature>
<feature type="region of interest" description="Disordered" evidence="8">
    <location>
        <begin position="76"/>
        <end position="97"/>
    </location>
</feature>
<comment type="subcellular location">
    <subcellularLocation>
        <location evidence="2">Golgi apparatus</location>
        <location evidence="2">cis-Golgi network</location>
    </subcellularLocation>
</comment>
<dbReference type="InterPro" id="IPR025876">
    <property type="entry name" value="TRAPPC11_C"/>
</dbReference>
<dbReference type="Pfam" id="PF12742">
    <property type="entry name" value="Gryzun-like"/>
    <property type="match status" value="1"/>
</dbReference>
<keyword evidence="7" id="KW-0333">Golgi apparatus</keyword>
<evidence type="ECO:0000256" key="3">
    <source>
        <dbReference type="ARBA" id="ARBA00007051"/>
    </source>
</evidence>
<feature type="domain" description="Trafficking protein particle complex subunit 11 C-terminal" evidence="10">
    <location>
        <begin position="1128"/>
        <end position="1176"/>
    </location>
</feature>
<sequence length="1234" mass="138199">MNSYPPELLAQLAPVMFVAGLDVPQIQPPELFHTLIVRLRDALTAQRKIAIWQPDKSKSFHVVLVDKEVKFPPRKLVSPEDPQYASSHSSLSPLTPSSPLHPDGLIAPIWIRKHTTLVPSVFVMFLRLYEHPQQIPKSPLEGPDVDREREREAEERRCDTELSGEIANRKKANNDRNVKLTVVLLASRRMLDDPVLDARLTFIRRNSGLDSRAALFVLSPVSQSELGEFVKSLSQALYEPALDYYTSHSKRVRRKRNRHSTTVSSYANLPIGNVARPLRPEGWTVRYEYKMACFAEFRGEYEVALKHYQDAYDVLVIMFGSPAILPPRTKRWAEAKVLADTINIKITKLYLYNNETSLALSHHSTHIRKFGDFSRGWGIGEETYEFWSWTARQNRLLAELLEQATRSTLVIPVHKPQVLAADTLSSGQRIPGIDVDPRNVGLNPSHYLQHPGHYYYAGARCAEMRRVKFQTALEAEQNGQPTALSPGFTNEKKVDHNAIILELYTKAYELFKKYNPGDAANNGQGRLTLLIAYRIAQTYYNSEQFEMAIRFFERIARTYRREHWGSMLRPLLTTWHSCAKQLGDVELSIRLLLEMIGHDSPDEEYPTILEEDIVAVLESTVPKSSDTPFIVDLADAKPLFNTDTVFWSPSVKVGEAAAFQISLSAPTSVSISSLPISSLAVYLGDENDSPAVVIRHSPEMQIEKAEPVQLIDAGCIIPREPVEVNAKLQWGVGSIIVVTGTISSDVPTVFKVSKLVLTLELNAWKVEIPLQPCAGRYGRPSFGKWLSSIIPPRFISVKRDQYSLTTVKSRSYQVDISLRHDAPALVDESYPIIIEIKNTDNTDLVVKVDILLQPTDADEAVNQITFEDERSSSLIKGAECGIIRPGESVSKTLELLGSGAPGDRVLDISVQIRVPDDDDQDTQAVNVTEKLQTIIVPTLEAFKVTQDVTYQHNLTKWNTLSDLMSYDEDYEDGGRGMEAMVITDINVAGPWPVYVEHVEFENDDARAELLDSSLEAEDDDIFPGEFCSEDGFNISSRFVVPTSENESETSSLSPGHYTIHWRRISENGERNQHPSVTRILIPSLNPPRENVIALLDVPPIAKLHVPLELNLSIRNYHPTLSANVLCQLEIDVEDAFVASGLKSGRIPILLPGAEEKITWRLIPMECGHVQLPKLKVFNRRKLISSSSTTQAQSTVDGSSGGGEGDVFWECRSGSGDGWIDECACPSVMNVNFLL</sequence>
<evidence type="ECO:0000256" key="1">
    <source>
        <dbReference type="ARBA" id="ARBA00001995"/>
    </source>
</evidence>
<evidence type="ECO:0000313" key="11">
    <source>
        <dbReference type="EMBL" id="KAF7782735.1"/>
    </source>
</evidence>
<dbReference type="GO" id="GO:0005794">
    <property type="term" value="C:Golgi apparatus"/>
    <property type="evidence" value="ECO:0007669"/>
    <property type="project" value="UniProtKB-SubCell"/>
</dbReference>
<comment type="function">
    <text evidence="1">Involved in endoplasmic reticulum to Golgi apparatus trafficking at a very early stage.</text>
</comment>
<dbReference type="EMBL" id="JABXXO010000003">
    <property type="protein sequence ID" value="KAF7782735.1"/>
    <property type="molecule type" value="Genomic_DNA"/>
</dbReference>
<organism evidence="11 12">
    <name type="scientific">Agaricus bisporus var. burnettii</name>
    <dbReference type="NCBI Taxonomy" id="192524"/>
    <lineage>
        <taxon>Eukaryota</taxon>
        <taxon>Fungi</taxon>
        <taxon>Dikarya</taxon>
        <taxon>Basidiomycota</taxon>
        <taxon>Agaricomycotina</taxon>
        <taxon>Agaricomycetes</taxon>
        <taxon>Agaricomycetidae</taxon>
        <taxon>Agaricales</taxon>
        <taxon>Agaricineae</taxon>
        <taxon>Agaricaceae</taxon>
        <taxon>Agaricus</taxon>
    </lineage>
</organism>
<dbReference type="Pfam" id="PF11817">
    <property type="entry name" value="Foie-gras_1"/>
    <property type="match status" value="1"/>
</dbReference>
<gene>
    <name evidence="11" type="ORF">Agabi119p4_2111</name>
</gene>
<dbReference type="InterPro" id="IPR021773">
    <property type="entry name" value="TPC11"/>
</dbReference>
<evidence type="ECO:0000256" key="6">
    <source>
        <dbReference type="ARBA" id="ARBA00022892"/>
    </source>
</evidence>
<name>A0A8H7F8H6_AGABI</name>
<keyword evidence="6" id="KW-0931">ER-Golgi transport</keyword>
<comment type="similarity">
    <text evidence="3">Belongs to the TRAPPC11 family.</text>
</comment>
<comment type="caution">
    <text evidence="11">The sequence shown here is derived from an EMBL/GenBank/DDBJ whole genome shotgun (WGS) entry which is preliminary data.</text>
</comment>
<feature type="compositionally biased region" description="Low complexity" evidence="8">
    <location>
        <begin position="86"/>
        <end position="97"/>
    </location>
</feature>
<accession>A0A8H7F8H6</accession>
<evidence type="ECO:0000259" key="9">
    <source>
        <dbReference type="Pfam" id="PF11817"/>
    </source>
</evidence>
<evidence type="ECO:0000256" key="8">
    <source>
        <dbReference type="SAM" id="MobiDB-lite"/>
    </source>
</evidence>
<evidence type="ECO:0000256" key="7">
    <source>
        <dbReference type="ARBA" id="ARBA00023034"/>
    </source>
</evidence>
<protein>
    <recommendedName>
        <fullName evidence="4">Trafficking protein particle complex subunit 11</fullName>
    </recommendedName>
</protein>
<evidence type="ECO:0000256" key="2">
    <source>
        <dbReference type="ARBA" id="ARBA00004222"/>
    </source>
</evidence>
<dbReference type="AlphaFoldDB" id="A0A8H7F8H6"/>
<feature type="compositionally biased region" description="Basic and acidic residues" evidence="8">
    <location>
        <begin position="144"/>
        <end position="160"/>
    </location>
</feature>
<dbReference type="GO" id="GO:0016192">
    <property type="term" value="P:vesicle-mediated transport"/>
    <property type="evidence" value="ECO:0007669"/>
    <property type="project" value="UniProtKB-KW"/>
</dbReference>
<dbReference type="PANTHER" id="PTHR14374">
    <property type="entry name" value="FOIE GRAS"/>
    <property type="match status" value="1"/>
</dbReference>
<dbReference type="Proteomes" id="UP000629468">
    <property type="component" value="Unassembled WGS sequence"/>
</dbReference>
<feature type="domain" description="Trafficking protein particle complex subunit 11" evidence="9">
    <location>
        <begin position="331"/>
        <end position="597"/>
    </location>
</feature>
<evidence type="ECO:0000313" key="12">
    <source>
        <dbReference type="Proteomes" id="UP000629468"/>
    </source>
</evidence>
<dbReference type="PANTHER" id="PTHR14374:SF0">
    <property type="entry name" value="TRAFFICKING PROTEIN PARTICLE COMPLEX SUBUNIT 11"/>
    <property type="match status" value="1"/>
</dbReference>
<keyword evidence="5" id="KW-0813">Transport</keyword>